<dbReference type="Gene3D" id="3.40.50.720">
    <property type="entry name" value="NAD(P)-binding Rossmann-like Domain"/>
    <property type="match status" value="1"/>
</dbReference>
<dbReference type="FunFam" id="3.40.50.720:FF:000084">
    <property type="entry name" value="Short-chain dehydrogenase reductase"/>
    <property type="match status" value="1"/>
</dbReference>
<dbReference type="PANTHER" id="PTHR43669:SF3">
    <property type="entry name" value="ALCOHOL DEHYDROGENASE, PUTATIVE (AFU_ORTHOLOGUE AFUA_3G03445)-RELATED"/>
    <property type="match status" value="1"/>
</dbReference>
<gene>
    <name evidence="4" type="ORF">FHW37_10831</name>
</gene>
<evidence type="ECO:0000313" key="5">
    <source>
        <dbReference type="Proteomes" id="UP000320653"/>
    </source>
</evidence>
<dbReference type="SMART" id="SM00822">
    <property type="entry name" value="PKS_KR"/>
    <property type="match status" value="1"/>
</dbReference>
<dbReference type="PRINTS" id="PR00081">
    <property type="entry name" value="GDHRDH"/>
</dbReference>
<dbReference type="RefSeq" id="WP_145641342.1">
    <property type="nucleotide sequence ID" value="NZ_VIWP01000008.1"/>
</dbReference>
<dbReference type="Proteomes" id="UP000320653">
    <property type="component" value="Unassembled WGS sequence"/>
</dbReference>
<name>A0A561QGD1_9HYPH</name>
<dbReference type="CDD" id="cd05233">
    <property type="entry name" value="SDR_c"/>
    <property type="match status" value="1"/>
</dbReference>
<evidence type="ECO:0000259" key="3">
    <source>
        <dbReference type="SMART" id="SM00822"/>
    </source>
</evidence>
<dbReference type="GO" id="GO:0016491">
    <property type="term" value="F:oxidoreductase activity"/>
    <property type="evidence" value="ECO:0007669"/>
    <property type="project" value="UniProtKB-KW"/>
</dbReference>
<dbReference type="PANTHER" id="PTHR43669">
    <property type="entry name" value="5-KETO-D-GLUCONATE 5-REDUCTASE"/>
    <property type="match status" value="1"/>
</dbReference>
<evidence type="ECO:0000256" key="2">
    <source>
        <dbReference type="ARBA" id="ARBA00023002"/>
    </source>
</evidence>
<comment type="similarity">
    <text evidence="1">Belongs to the short-chain dehydrogenases/reductases (SDR) family.</text>
</comment>
<sequence length="247" mass="25921">MGRILVAGGATGIGRAAVLAFAEAGHEILLADINASEAKAVADATTAGHVKVLEIDLLEPDAAERCVKAAVEAFGGLDTIFVTAAILQSAPLAEWTLDMWERSMALNLRLPFLLAKAAAPHLMRSDNGSILFTSSTGAVRGHAGMPAYHASKAGLLGLARSLADELGPHQVRVNCLLPGWIETPFNDPFWSHQENAATSREKIESAIPMRRQGEPQDVAGAVLFLSSPAARYITGTSLVVDGGYTAV</sequence>
<dbReference type="SUPFAM" id="SSF51735">
    <property type="entry name" value="NAD(P)-binding Rossmann-fold domains"/>
    <property type="match status" value="1"/>
</dbReference>
<protein>
    <submittedName>
        <fullName evidence="4">3-oxoacyl-[acyl-carrier protein] reductase</fullName>
    </submittedName>
</protein>
<accession>A0A561QGD1</accession>
<dbReference type="InterPro" id="IPR036291">
    <property type="entry name" value="NAD(P)-bd_dom_sf"/>
</dbReference>
<keyword evidence="2" id="KW-0560">Oxidoreductase</keyword>
<dbReference type="InterPro" id="IPR002347">
    <property type="entry name" value="SDR_fam"/>
</dbReference>
<dbReference type="OrthoDB" id="7568484at2"/>
<dbReference type="InterPro" id="IPR057326">
    <property type="entry name" value="KR_dom"/>
</dbReference>
<organism evidence="4 5">
    <name type="scientific">Neorhizobium alkalisoli</name>
    <dbReference type="NCBI Taxonomy" id="528178"/>
    <lineage>
        <taxon>Bacteria</taxon>
        <taxon>Pseudomonadati</taxon>
        <taxon>Pseudomonadota</taxon>
        <taxon>Alphaproteobacteria</taxon>
        <taxon>Hyphomicrobiales</taxon>
        <taxon>Rhizobiaceae</taxon>
        <taxon>Rhizobium/Agrobacterium group</taxon>
        <taxon>Neorhizobium</taxon>
    </lineage>
</organism>
<keyword evidence="5" id="KW-1185">Reference proteome</keyword>
<comment type="caution">
    <text evidence="4">The sequence shown here is derived from an EMBL/GenBank/DDBJ whole genome shotgun (WGS) entry which is preliminary data.</text>
</comment>
<evidence type="ECO:0000256" key="1">
    <source>
        <dbReference type="ARBA" id="ARBA00006484"/>
    </source>
</evidence>
<feature type="domain" description="Ketoreductase" evidence="3">
    <location>
        <begin position="2"/>
        <end position="183"/>
    </location>
</feature>
<evidence type="ECO:0000313" key="4">
    <source>
        <dbReference type="EMBL" id="TWF49361.1"/>
    </source>
</evidence>
<dbReference type="AlphaFoldDB" id="A0A561QGD1"/>
<proteinExistence type="inferred from homology"/>
<dbReference type="EMBL" id="VIWP01000008">
    <property type="protein sequence ID" value="TWF49361.1"/>
    <property type="molecule type" value="Genomic_DNA"/>
</dbReference>
<reference evidence="4 5" key="1">
    <citation type="submission" date="2019-06" db="EMBL/GenBank/DDBJ databases">
        <title>Sorghum-associated microbial communities from plants grown in Nebraska, USA.</title>
        <authorList>
            <person name="Schachtman D."/>
        </authorList>
    </citation>
    <scope>NUCLEOTIDE SEQUENCE [LARGE SCALE GENOMIC DNA]</scope>
    <source>
        <strain evidence="4 5">1225</strain>
    </source>
</reference>
<dbReference type="Pfam" id="PF13561">
    <property type="entry name" value="adh_short_C2"/>
    <property type="match status" value="1"/>
</dbReference>